<organism evidence="1 2">
    <name type="scientific">Bradyrhizobium japonicum</name>
    <dbReference type="NCBI Taxonomy" id="375"/>
    <lineage>
        <taxon>Bacteria</taxon>
        <taxon>Pseudomonadati</taxon>
        <taxon>Pseudomonadota</taxon>
        <taxon>Alphaproteobacteria</taxon>
        <taxon>Hyphomicrobiales</taxon>
        <taxon>Nitrobacteraceae</taxon>
        <taxon>Bradyrhizobium</taxon>
    </lineage>
</organism>
<proteinExistence type="predicted"/>
<evidence type="ECO:0000313" key="1">
    <source>
        <dbReference type="EMBL" id="OSJ36690.1"/>
    </source>
</evidence>
<name>A0A1Y2JYH3_BRAJP</name>
<dbReference type="EMBL" id="NAFL01000181">
    <property type="protein sequence ID" value="OSJ36690.1"/>
    <property type="molecule type" value="Genomic_DNA"/>
</dbReference>
<accession>A0A1Y2JYH3</accession>
<dbReference type="AlphaFoldDB" id="A0A1Y2JYH3"/>
<comment type="caution">
    <text evidence="1">The sequence shown here is derived from an EMBL/GenBank/DDBJ whole genome shotgun (WGS) entry which is preliminary data.</text>
</comment>
<reference evidence="1 2" key="1">
    <citation type="submission" date="2017-03" db="EMBL/GenBank/DDBJ databases">
        <title>Whole genome sequences of fourteen strains of Bradyrhizobium canariense and one strain of Bradyrhizobium japonicum isolated from Lupinus (Papilionoideae: Genisteae) species in Algeria.</title>
        <authorList>
            <person name="Crovadore J."/>
            <person name="Chekireb D."/>
            <person name="Brachmann A."/>
            <person name="Chablais R."/>
            <person name="Cochard B."/>
            <person name="Lefort F."/>
        </authorList>
    </citation>
    <scope>NUCLEOTIDE SEQUENCE [LARGE SCALE GENOMIC DNA]</scope>
    <source>
        <strain evidence="1 2">UBMA197</strain>
    </source>
</reference>
<gene>
    <name evidence="1" type="ORF">BSZ19_03065</name>
</gene>
<sequence length="66" mass="7311">MVAVELDSAYERWSKAVHALVTANDRFLQISPRDPEKSGAWAKVRAAQSELDAAANEIDPKFPARD</sequence>
<dbReference type="Proteomes" id="UP000193335">
    <property type="component" value="Unassembled WGS sequence"/>
</dbReference>
<protein>
    <submittedName>
        <fullName evidence="1">Uncharacterized protein</fullName>
    </submittedName>
</protein>
<evidence type="ECO:0000313" key="2">
    <source>
        <dbReference type="Proteomes" id="UP000193335"/>
    </source>
</evidence>